<dbReference type="OrthoDB" id="7245165at2"/>
<dbReference type="InterPro" id="IPR053844">
    <property type="entry name" value="AH_C"/>
</dbReference>
<dbReference type="Proteomes" id="UP000197065">
    <property type="component" value="Unassembled WGS sequence"/>
</dbReference>
<dbReference type="AlphaFoldDB" id="A0A212R6P5"/>
<organism evidence="3 4">
    <name type="scientific">Arboricoccus pini</name>
    <dbReference type="NCBI Taxonomy" id="1963835"/>
    <lineage>
        <taxon>Bacteria</taxon>
        <taxon>Pseudomonadati</taxon>
        <taxon>Pseudomonadota</taxon>
        <taxon>Alphaproteobacteria</taxon>
        <taxon>Geminicoccales</taxon>
        <taxon>Geminicoccaceae</taxon>
        <taxon>Arboricoccus</taxon>
    </lineage>
</organism>
<dbReference type="Gene3D" id="3.90.1300.10">
    <property type="entry name" value="Amidase signature (AS) domain"/>
    <property type="match status" value="1"/>
</dbReference>
<dbReference type="InterPro" id="IPR023631">
    <property type="entry name" value="Amidase_dom"/>
</dbReference>
<dbReference type="NCBIfam" id="TIGR02713">
    <property type="entry name" value="allophanate_hyd"/>
    <property type="match status" value="1"/>
</dbReference>
<keyword evidence="4" id="KW-1185">Reference proteome</keyword>
<dbReference type="GO" id="GO:0016787">
    <property type="term" value="F:hydrolase activity"/>
    <property type="evidence" value="ECO:0007669"/>
    <property type="project" value="UniProtKB-KW"/>
</dbReference>
<dbReference type="InterPro" id="IPR014085">
    <property type="entry name" value="Allophanate_hydrolase"/>
</dbReference>
<accession>A0A212R6P5</accession>
<keyword evidence="3" id="KW-0378">Hydrolase</keyword>
<dbReference type="PANTHER" id="PTHR11895:SF169">
    <property type="entry name" value="GLUTAMYL-TRNA(GLN) AMIDOTRANSFERASE"/>
    <property type="match status" value="1"/>
</dbReference>
<dbReference type="InterPro" id="IPR036928">
    <property type="entry name" value="AS_sf"/>
</dbReference>
<evidence type="ECO:0000313" key="4">
    <source>
        <dbReference type="Proteomes" id="UP000197065"/>
    </source>
</evidence>
<evidence type="ECO:0000259" key="1">
    <source>
        <dbReference type="Pfam" id="PF01425"/>
    </source>
</evidence>
<name>A0A212R6P5_9PROT</name>
<protein>
    <submittedName>
        <fullName evidence="3">Allophanate hydrolase</fullName>
    </submittedName>
</protein>
<dbReference type="NCBIfam" id="NF006043">
    <property type="entry name" value="PRK08186.1"/>
    <property type="match status" value="1"/>
</dbReference>
<dbReference type="EMBL" id="FYEH01000006">
    <property type="protein sequence ID" value="SNB67834.1"/>
    <property type="molecule type" value="Genomic_DNA"/>
</dbReference>
<dbReference type="RefSeq" id="WP_088561375.1">
    <property type="nucleotide sequence ID" value="NZ_FYEH01000006.1"/>
</dbReference>
<sequence length="601" mass="62989">MMVRAFPTIGALHEAYARDSDPTLVIAELYRRMAVLDDPGIFITLRSEAEILSEIKALGPFDPKSRPLWGVPFAVKDNIDVVGLPTTAGCPDFAYKAAVDAFAVQRLRAAGAIPIGKTNLDQFATGLVGVRTPYPVPRNAIDAAYVPGGSSSGSAVAVARGLVTFALGTDTAGSGRVPAGLNNIVGLKPSLGSVSTRGVVPACRTLDTISVFASTVGDADTVFRVMQGYDPMDGFCRDLPVGGMPSRLPPRLRVGVPDASSRVFGGDALAEAAFDAAMGDLQALSEVEIVPVDMQPLFDVAALLYAGPWVAERYQAIRDVMETRPDILHPTTRRIIEGAKAYSAADAFAGQYKLAALRRAAQSILARIDLLVVPTYPRPRKLEELEVDPIGPNSELGTYTNFVNLLDLAALAVPSRFRADGFPSGVTLIAGRGQDGLLASLGMRLHAAAGVMLGASTTPVPEAPVGQATAVGDEIEVVVVGAHLSGMPLNGELVRRGARFLRATKTKPYYRLLALPGGPPARPGLVRVADRRGAAIEVEVWALPAAGFGAFVADIPAPLGIGTTYLDDGSTPKGFILEPAGQDGALDISSYGGWRAYIAAL</sequence>
<dbReference type="Pfam" id="PF21986">
    <property type="entry name" value="AH_C"/>
    <property type="match status" value="1"/>
</dbReference>
<proteinExistence type="predicted"/>
<dbReference type="Gene3D" id="3.10.490.10">
    <property type="entry name" value="Gamma-glutamyl cyclotransferase-like"/>
    <property type="match status" value="1"/>
</dbReference>
<dbReference type="PANTHER" id="PTHR11895">
    <property type="entry name" value="TRANSAMIDASE"/>
    <property type="match status" value="1"/>
</dbReference>
<gene>
    <name evidence="3" type="ORF">SAMN07250955_10666</name>
</gene>
<dbReference type="Pfam" id="PF01425">
    <property type="entry name" value="Amidase"/>
    <property type="match status" value="1"/>
</dbReference>
<dbReference type="SUPFAM" id="SSF75304">
    <property type="entry name" value="Amidase signature (AS) enzymes"/>
    <property type="match status" value="1"/>
</dbReference>
<reference evidence="3 4" key="1">
    <citation type="submission" date="2017-06" db="EMBL/GenBank/DDBJ databases">
        <authorList>
            <person name="Kim H.J."/>
            <person name="Triplett B.A."/>
        </authorList>
    </citation>
    <scope>NUCLEOTIDE SEQUENCE [LARGE SCALE GENOMIC DNA]</scope>
    <source>
        <strain evidence="3 4">B29T1</strain>
    </source>
</reference>
<feature type="domain" description="Allophanate hydrolase C-terminal" evidence="2">
    <location>
        <begin position="475"/>
        <end position="599"/>
    </location>
</feature>
<evidence type="ECO:0000259" key="2">
    <source>
        <dbReference type="Pfam" id="PF21986"/>
    </source>
</evidence>
<dbReference type="InterPro" id="IPR000120">
    <property type="entry name" value="Amidase"/>
</dbReference>
<dbReference type="Gene3D" id="1.20.58.1700">
    <property type="match status" value="1"/>
</dbReference>
<feature type="domain" description="Amidase" evidence="1">
    <location>
        <begin position="62"/>
        <end position="438"/>
    </location>
</feature>
<evidence type="ECO:0000313" key="3">
    <source>
        <dbReference type="EMBL" id="SNB67834.1"/>
    </source>
</evidence>